<dbReference type="SUPFAM" id="SSF56112">
    <property type="entry name" value="Protein kinase-like (PK-like)"/>
    <property type="match status" value="1"/>
</dbReference>
<dbReference type="InterPro" id="IPR011009">
    <property type="entry name" value="Kinase-like_dom_sf"/>
</dbReference>
<dbReference type="InterPro" id="IPR000719">
    <property type="entry name" value="Prot_kinase_dom"/>
</dbReference>
<dbReference type="Gene3D" id="1.10.510.10">
    <property type="entry name" value="Transferase(Phosphotransferase) domain 1"/>
    <property type="match status" value="1"/>
</dbReference>
<evidence type="ECO:0000313" key="9">
    <source>
        <dbReference type="Proteomes" id="UP000199111"/>
    </source>
</evidence>
<dbReference type="EMBL" id="FOQY01000015">
    <property type="protein sequence ID" value="SFJ99386.1"/>
    <property type="molecule type" value="Genomic_DNA"/>
</dbReference>
<evidence type="ECO:0000256" key="3">
    <source>
        <dbReference type="ARBA" id="ARBA00022679"/>
    </source>
</evidence>
<keyword evidence="9" id="KW-1185">Reference proteome</keyword>
<dbReference type="GeneID" id="96300148"/>
<evidence type="ECO:0000313" key="8">
    <source>
        <dbReference type="EMBL" id="SFJ99386.1"/>
    </source>
</evidence>
<proteinExistence type="predicted"/>
<feature type="domain" description="Protein kinase" evidence="7">
    <location>
        <begin position="11"/>
        <end position="276"/>
    </location>
</feature>
<evidence type="ECO:0000256" key="2">
    <source>
        <dbReference type="ARBA" id="ARBA00022527"/>
    </source>
</evidence>
<sequence length="382" mass="42706">MEAGTVLGGRYELLRQAGEGGQGLLWQARDRETGGHVAAKLLLMDDVKRYEREIRALRLLSPSDRIAAIHDAADHDGRPYLIMGWIEGDSLQEVLRREPLPRLERVLHWTGQICEGLAHAHREGVFHRDVKPANIMVSPEGDVTLVDFGIARFVDSTFTAFPEDRRPIGSYAYLAPERWHEHPGDRLSDLYALGCVLYEMLAGQPPFGFAWRYTDWTRLRDKHLHTSPVPLAQHRSGIPEVLDRLTVRLLAKSPAERPGDAQEVIKQISRLIHPPTPQVGDGSGGGDTPTAVGPYVDPGFIERLRTADVRIQRLNTFPGPDAPATLEAQAERAELIGLSGDVTGAIREYDRIEKLYKRVHGPRHPLTLAILNAGIRWTFARK</sequence>
<organism evidence="8 9">
    <name type="scientific">Streptosporangium canum</name>
    <dbReference type="NCBI Taxonomy" id="324952"/>
    <lineage>
        <taxon>Bacteria</taxon>
        <taxon>Bacillati</taxon>
        <taxon>Actinomycetota</taxon>
        <taxon>Actinomycetes</taxon>
        <taxon>Streptosporangiales</taxon>
        <taxon>Streptosporangiaceae</taxon>
        <taxon>Streptosporangium</taxon>
    </lineage>
</organism>
<gene>
    <name evidence="8" type="ORF">SAMN05216275_11545</name>
</gene>
<keyword evidence="6" id="KW-0067">ATP-binding</keyword>
<evidence type="ECO:0000256" key="4">
    <source>
        <dbReference type="ARBA" id="ARBA00022741"/>
    </source>
</evidence>
<dbReference type="SMART" id="SM00220">
    <property type="entry name" value="S_TKc"/>
    <property type="match status" value="1"/>
</dbReference>
<dbReference type="PROSITE" id="PS00108">
    <property type="entry name" value="PROTEIN_KINASE_ST"/>
    <property type="match status" value="1"/>
</dbReference>
<evidence type="ECO:0000256" key="5">
    <source>
        <dbReference type="ARBA" id="ARBA00022777"/>
    </source>
</evidence>
<dbReference type="PROSITE" id="PS50011">
    <property type="entry name" value="PROTEIN_KINASE_DOM"/>
    <property type="match status" value="1"/>
</dbReference>
<dbReference type="PANTHER" id="PTHR43289:SF6">
    <property type="entry name" value="SERINE_THREONINE-PROTEIN KINASE NEKL-3"/>
    <property type="match status" value="1"/>
</dbReference>
<keyword evidence="4" id="KW-0547">Nucleotide-binding</keyword>
<protein>
    <recommendedName>
        <fullName evidence="1">non-specific serine/threonine protein kinase</fullName>
        <ecNumber evidence="1">2.7.11.1</ecNumber>
    </recommendedName>
</protein>
<keyword evidence="2 8" id="KW-0723">Serine/threonine-protein kinase</keyword>
<dbReference type="AlphaFoldDB" id="A0A1I3VYU8"/>
<accession>A0A1I3VYU8</accession>
<dbReference type="Proteomes" id="UP000199111">
    <property type="component" value="Unassembled WGS sequence"/>
</dbReference>
<dbReference type="GO" id="GO:0005524">
    <property type="term" value="F:ATP binding"/>
    <property type="evidence" value="ECO:0007669"/>
    <property type="project" value="UniProtKB-KW"/>
</dbReference>
<evidence type="ECO:0000259" key="7">
    <source>
        <dbReference type="PROSITE" id="PS50011"/>
    </source>
</evidence>
<dbReference type="Pfam" id="PF00069">
    <property type="entry name" value="Pkinase"/>
    <property type="match status" value="1"/>
</dbReference>
<dbReference type="RefSeq" id="WP_093888875.1">
    <property type="nucleotide sequence ID" value="NZ_FOQY01000015.1"/>
</dbReference>
<keyword evidence="3" id="KW-0808">Transferase</keyword>
<evidence type="ECO:0000256" key="1">
    <source>
        <dbReference type="ARBA" id="ARBA00012513"/>
    </source>
</evidence>
<dbReference type="Gene3D" id="3.30.200.20">
    <property type="entry name" value="Phosphorylase Kinase, domain 1"/>
    <property type="match status" value="1"/>
</dbReference>
<dbReference type="Gene3D" id="1.25.40.10">
    <property type="entry name" value="Tetratricopeptide repeat domain"/>
    <property type="match status" value="1"/>
</dbReference>
<name>A0A1I3VYU8_9ACTN</name>
<keyword evidence="5 8" id="KW-0418">Kinase</keyword>
<dbReference type="PANTHER" id="PTHR43289">
    <property type="entry name" value="MITOGEN-ACTIVATED PROTEIN KINASE KINASE KINASE 20-RELATED"/>
    <property type="match status" value="1"/>
</dbReference>
<evidence type="ECO:0000256" key="6">
    <source>
        <dbReference type="ARBA" id="ARBA00022840"/>
    </source>
</evidence>
<dbReference type="GO" id="GO:0004674">
    <property type="term" value="F:protein serine/threonine kinase activity"/>
    <property type="evidence" value="ECO:0007669"/>
    <property type="project" value="UniProtKB-KW"/>
</dbReference>
<reference evidence="9" key="1">
    <citation type="submission" date="2016-10" db="EMBL/GenBank/DDBJ databases">
        <authorList>
            <person name="Varghese N."/>
            <person name="Submissions S."/>
        </authorList>
    </citation>
    <scope>NUCLEOTIDE SEQUENCE [LARGE SCALE GENOMIC DNA]</scope>
    <source>
        <strain evidence="9">CGMCC 4.2126</strain>
    </source>
</reference>
<dbReference type="InterPro" id="IPR011990">
    <property type="entry name" value="TPR-like_helical_dom_sf"/>
</dbReference>
<dbReference type="InterPro" id="IPR008271">
    <property type="entry name" value="Ser/Thr_kinase_AS"/>
</dbReference>
<dbReference type="CDD" id="cd14014">
    <property type="entry name" value="STKc_PknB_like"/>
    <property type="match status" value="1"/>
</dbReference>
<dbReference type="EC" id="2.7.11.1" evidence="1"/>